<accession>A0ACB5T6J1</accession>
<gene>
    <name evidence="1" type="ORF">Amon02_000541400</name>
</gene>
<dbReference type="EMBL" id="BSXS01003972">
    <property type="protein sequence ID" value="GME82262.1"/>
    <property type="molecule type" value="Genomic_DNA"/>
</dbReference>
<organism evidence="1 2">
    <name type="scientific">Ambrosiozyma monospora</name>
    <name type="common">Yeast</name>
    <name type="synonym">Endomycopsis monosporus</name>
    <dbReference type="NCBI Taxonomy" id="43982"/>
    <lineage>
        <taxon>Eukaryota</taxon>
        <taxon>Fungi</taxon>
        <taxon>Dikarya</taxon>
        <taxon>Ascomycota</taxon>
        <taxon>Saccharomycotina</taxon>
        <taxon>Pichiomycetes</taxon>
        <taxon>Pichiales</taxon>
        <taxon>Pichiaceae</taxon>
        <taxon>Ambrosiozyma</taxon>
    </lineage>
</organism>
<evidence type="ECO:0000313" key="1">
    <source>
        <dbReference type="EMBL" id="GME82262.1"/>
    </source>
</evidence>
<sequence>MVKSIFWILATIFACLCCCANSGRTNNASNNNNNVTVIQQAPTQPPVQIVQYTAPPVMVPQPVYISPHPQRQIQLENPNDGSRAIKNVTPPAPAPAYTGSGGHDDGDQWRTRVQQPFEDPGDLPPPYSKF</sequence>
<name>A0ACB5T6J1_AMBMO</name>
<evidence type="ECO:0000313" key="2">
    <source>
        <dbReference type="Proteomes" id="UP001165064"/>
    </source>
</evidence>
<proteinExistence type="predicted"/>
<protein>
    <submittedName>
        <fullName evidence="1">Unnamed protein product</fullName>
    </submittedName>
</protein>
<reference evidence="1" key="1">
    <citation type="submission" date="2023-04" db="EMBL/GenBank/DDBJ databases">
        <title>Ambrosiozyma monospora NBRC 10751.</title>
        <authorList>
            <person name="Ichikawa N."/>
            <person name="Sato H."/>
            <person name="Tonouchi N."/>
        </authorList>
    </citation>
    <scope>NUCLEOTIDE SEQUENCE</scope>
    <source>
        <strain evidence="1">NBRC 10751</strain>
    </source>
</reference>
<dbReference type="Proteomes" id="UP001165064">
    <property type="component" value="Unassembled WGS sequence"/>
</dbReference>
<keyword evidence="2" id="KW-1185">Reference proteome</keyword>
<comment type="caution">
    <text evidence="1">The sequence shown here is derived from an EMBL/GenBank/DDBJ whole genome shotgun (WGS) entry which is preliminary data.</text>
</comment>